<keyword evidence="1" id="KW-0472">Membrane</keyword>
<evidence type="ECO:0000256" key="1">
    <source>
        <dbReference type="SAM" id="Phobius"/>
    </source>
</evidence>
<keyword evidence="3" id="KW-1185">Reference proteome</keyword>
<feature type="transmembrane region" description="Helical" evidence="1">
    <location>
        <begin position="137"/>
        <end position="154"/>
    </location>
</feature>
<feature type="transmembrane region" description="Helical" evidence="1">
    <location>
        <begin position="46"/>
        <end position="65"/>
    </location>
</feature>
<dbReference type="STRING" id="1003.SAMN04488541_103838"/>
<protein>
    <submittedName>
        <fullName evidence="2">Uncharacterized protein</fullName>
    </submittedName>
</protein>
<evidence type="ECO:0000313" key="3">
    <source>
        <dbReference type="Proteomes" id="UP000199513"/>
    </source>
</evidence>
<gene>
    <name evidence="2" type="ORF">SAMN04488541_103838</name>
</gene>
<name>A0A1I2IZE3_9BACT</name>
<accession>A0A1I2IZE3</accession>
<keyword evidence="1" id="KW-1133">Transmembrane helix</keyword>
<dbReference type="AlphaFoldDB" id="A0A1I2IZE3"/>
<feature type="transmembrane region" description="Helical" evidence="1">
    <location>
        <begin position="21"/>
        <end position="40"/>
    </location>
</feature>
<proteinExistence type="predicted"/>
<feature type="transmembrane region" description="Helical" evidence="1">
    <location>
        <begin position="160"/>
        <end position="177"/>
    </location>
</feature>
<feature type="transmembrane region" description="Helical" evidence="1">
    <location>
        <begin position="86"/>
        <end position="107"/>
    </location>
</feature>
<reference evidence="2 3" key="1">
    <citation type="submission" date="2016-10" db="EMBL/GenBank/DDBJ databases">
        <authorList>
            <person name="de Groot N.N."/>
        </authorList>
    </citation>
    <scope>NUCLEOTIDE SEQUENCE [LARGE SCALE GENOMIC DNA]</scope>
    <source>
        <strain>GEY</strain>
        <strain evidence="3">DSM 9560</strain>
    </source>
</reference>
<organism evidence="2 3">
    <name type="scientific">Thermoflexibacter ruber</name>
    <dbReference type="NCBI Taxonomy" id="1003"/>
    <lineage>
        <taxon>Bacteria</taxon>
        <taxon>Pseudomonadati</taxon>
        <taxon>Bacteroidota</taxon>
        <taxon>Cytophagia</taxon>
        <taxon>Cytophagales</taxon>
        <taxon>Thermoflexibacteraceae</taxon>
        <taxon>Thermoflexibacter</taxon>
    </lineage>
</organism>
<evidence type="ECO:0000313" key="2">
    <source>
        <dbReference type="EMBL" id="SFF47090.1"/>
    </source>
</evidence>
<dbReference type="Proteomes" id="UP000199513">
    <property type="component" value="Unassembled WGS sequence"/>
</dbReference>
<dbReference type="EMBL" id="FONY01000038">
    <property type="protein sequence ID" value="SFF47090.1"/>
    <property type="molecule type" value="Genomic_DNA"/>
</dbReference>
<sequence>MALSNKKILLIFHLHALKYNNHFKIYLILIIINILMKFILPNKMLYIRDYLIFFSYIPTMLIYTQDLKHNQVLFYKVYNITAFDNNYIKLIIISILLTVSITSNSILGNNLCLWLDSITHIFIGFQVMVIIYNINILFYKFLILAIVTLFLNLLMKQFEWYILLIIFSTILQILIFYKKGYERNNLF</sequence>
<keyword evidence="1" id="KW-0812">Transmembrane</keyword>